<gene>
    <name evidence="3" type="ORF">TGEB3V08_LOCUS11255</name>
</gene>
<keyword evidence="2" id="KW-0131">Cell cycle</keyword>
<evidence type="ECO:0000313" key="3">
    <source>
        <dbReference type="EMBL" id="CAD7613248.1"/>
    </source>
</evidence>
<dbReference type="PANTHER" id="PTHR12634:SF8">
    <property type="entry name" value="FIERY MOUNTAIN, ISOFORM D"/>
    <property type="match status" value="1"/>
</dbReference>
<comment type="similarity">
    <text evidence="1">Belongs to the SAPS family.</text>
</comment>
<dbReference type="PANTHER" id="PTHR12634">
    <property type="entry name" value="SIT4 YEAST -ASSOCIATING PROTEIN-RELATED"/>
    <property type="match status" value="1"/>
</dbReference>
<dbReference type="GO" id="GO:0019888">
    <property type="term" value="F:protein phosphatase regulator activity"/>
    <property type="evidence" value="ECO:0007669"/>
    <property type="project" value="TreeGrafter"/>
</dbReference>
<name>A0A7R9K9B7_TIMGE</name>
<dbReference type="InterPro" id="IPR007587">
    <property type="entry name" value="SAPS"/>
</dbReference>
<dbReference type="AlphaFoldDB" id="A0A7R9K9B7"/>
<dbReference type="GO" id="GO:0005829">
    <property type="term" value="C:cytosol"/>
    <property type="evidence" value="ECO:0007669"/>
    <property type="project" value="TreeGrafter"/>
</dbReference>
<proteinExistence type="inferred from homology"/>
<organism evidence="3">
    <name type="scientific">Timema genevievae</name>
    <name type="common">Walking stick</name>
    <dbReference type="NCBI Taxonomy" id="629358"/>
    <lineage>
        <taxon>Eukaryota</taxon>
        <taxon>Metazoa</taxon>
        <taxon>Ecdysozoa</taxon>
        <taxon>Arthropoda</taxon>
        <taxon>Hexapoda</taxon>
        <taxon>Insecta</taxon>
        <taxon>Pterygota</taxon>
        <taxon>Neoptera</taxon>
        <taxon>Polyneoptera</taxon>
        <taxon>Phasmatodea</taxon>
        <taxon>Timematodea</taxon>
        <taxon>Timematoidea</taxon>
        <taxon>Timematidae</taxon>
        <taxon>Timema</taxon>
    </lineage>
</organism>
<evidence type="ECO:0000256" key="2">
    <source>
        <dbReference type="ARBA" id="ARBA00023306"/>
    </source>
</evidence>
<dbReference type="GO" id="GO:0019903">
    <property type="term" value="F:protein phosphatase binding"/>
    <property type="evidence" value="ECO:0007669"/>
    <property type="project" value="InterPro"/>
</dbReference>
<reference evidence="3" key="1">
    <citation type="submission" date="2020-11" db="EMBL/GenBank/DDBJ databases">
        <authorList>
            <person name="Tran Van P."/>
        </authorList>
    </citation>
    <scope>NUCLEOTIDE SEQUENCE</scope>
</reference>
<accession>A0A7R9K9B7</accession>
<protein>
    <submittedName>
        <fullName evidence="3">Uncharacterized protein</fullName>
    </submittedName>
</protein>
<sequence length="123" mass="13733">MAREDTSGEKRKAAVRTTACVLDPPLGNTRLQVARLLSVLVATNNAEINKELINLGTVDVLLDLFFKYSWNNFLHCQVEQFLAFALNAEVRPGTGDVFPDSHLLQHIGLCEYLYSELRAELVA</sequence>
<dbReference type="GO" id="GO:0005634">
    <property type="term" value="C:nucleus"/>
    <property type="evidence" value="ECO:0007669"/>
    <property type="project" value="TreeGrafter"/>
</dbReference>
<dbReference type="EMBL" id="OE848837">
    <property type="protein sequence ID" value="CAD7613248.1"/>
    <property type="molecule type" value="Genomic_DNA"/>
</dbReference>
<evidence type="ECO:0000256" key="1">
    <source>
        <dbReference type="ARBA" id="ARBA00006180"/>
    </source>
</evidence>
<dbReference type="Pfam" id="PF04499">
    <property type="entry name" value="SAPS"/>
    <property type="match status" value="1"/>
</dbReference>